<protein>
    <submittedName>
        <fullName evidence="2">Uncharacterized protein</fullName>
    </submittedName>
</protein>
<feature type="region of interest" description="Disordered" evidence="1">
    <location>
        <begin position="44"/>
        <end position="64"/>
    </location>
</feature>
<accession>A0A317FGR0</accession>
<name>A0A317FGR0_9PROT</name>
<organism evidence="2 3">
    <name type="scientific">Falsiroseomonas bella</name>
    <dbReference type="NCBI Taxonomy" id="2184016"/>
    <lineage>
        <taxon>Bacteria</taxon>
        <taxon>Pseudomonadati</taxon>
        <taxon>Pseudomonadota</taxon>
        <taxon>Alphaproteobacteria</taxon>
        <taxon>Acetobacterales</taxon>
        <taxon>Roseomonadaceae</taxon>
        <taxon>Falsiroseomonas</taxon>
    </lineage>
</organism>
<evidence type="ECO:0000313" key="2">
    <source>
        <dbReference type="EMBL" id="PWS37975.1"/>
    </source>
</evidence>
<dbReference type="Proteomes" id="UP000245765">
    <property type="component" value="Unassembled WGS sequence"/>
</dbReference>
<dbReference type="EMBL" id="QGNA01000001">
    <property type="protein sequence ID" value="PWS37975.1"/>
    <property type="molecule type" value="Genomic_DNA"/>
</dbReference>
<comment type="caution">
    <text evidence="2">The sequence shown here is derived from an EMBL/GenBank/DDBJ whole genome shotgun (WGS) entry which is preliminary data.</text>
</comment>
<proteinExistence type="predicted"/>
<sequence length="122" mass="13135">MTVTLARAWDAGERMEQAGHVEFAVVLDANGRPDLQAWFDDPDPWPATRIVPGQPPEGGDVGHDEEGWVLRFFAGEGSAADVPPHRIVDASGPFRPGEILTLRAPDGAEAAWRVVNVSARAL</sequence>
<reference evidence="3" key="1">
    <citation type="submission" date="2018-05" db="EMBL/GenBank/DDBJ databases">
        <authorList>
            <person name="Du Z."/>
            <person name="Wang X."/>
        </authorList>
    </citation>
    <scope>NUCLEOTIDE SEQUENCE [LARGE SCALE GENOMIC DNA]</scope>
    <source>
        <strain evidence="3">CQN31</strain>
    </source>
</reference>
<gene>
    <name evidence="2" type="ORF">DFH01_01275</name>
</gene>
<dbReference type="AlphaFoldDB" id="A0A317FGR0"/>
<evidence type="ECO:0000256" key="1">
    <source>
        <dbReference type="SAM" id="MobiDB-lite"/>
    </source>
</evidence>
<keyword evidence="3" id="KW-1185">Reference proteome</keyword>
<evidence type="ECO:0000313" key="3">
    <source>
        <dbReference type="Proteomes" id="UP000245765"/>
    </source>
</evidence>